<comment type="caution">
    <text evidence="2">The sequence shown here is derived from an EMBL/GenBank/DDBJ whole genome shotgun (WGS) entry which is preliminary data.</text>
</comment>
<protein>
    <recommendedName>
        <fullName evidence="4">Peptidase</fullName>
    </recommendedName>
</protein>
<name>A0A2D0ND51_FLAN2</name>
<sequence>MKINYKTIKKIHLYACLSTAALLVMFIFTSYMMIHHDWFDHETVKETLYFDLAAAPANDSEWQLWTREHDIAGRLVRTRETATGDPVREYAHAGGSDRITYLSEEGRVEVSRNTKSTANAIIGVHRQRGYGGGITYSLYAFLLDLLAVSLIVFTITGIIMWMRLLQNDKWAWIIFAGGFLYFGITLLYLTYG</sequence>
<gene>
    <name evidence="2" type="ORF">CRP01_12060</name>
</gene>
<dbReference type="InterPro" id="IPR032307">
    <property type="entry name" value="PepSY_TM-like_2"/>
</dbReference>
<keyword evidence="1" id="KW-0812">Transmembrane</keyword>
<feature type="transmembrane region" description="Helical" evidence="1">
    <location>
        <begin position="12"/>
        <end position="34"/>
    </location>
</feature>
<keyword evidence="1" id="KW-0472">Membrane</keyword>
<evidence type="ECO:0000313" key="3">
    <source>
        <dbReference type="Proteomes" id="UP000223913"/>
    </source>
</evidence>
<evidence type="ECO:0000256" key="1">
    <source>
        <dbReference type="SAM" id="Phobius"/>
    </source>
</evidence>
<feature type="transmembrane region" description="Helical" evidence="1">
    <location>
        <begin position="170"/>
        <end position="191"/>
    </location>
</feature>
<dbReference type="Proteomes" id="UP000223913">
    <property type="component" value="Unassembled WGS sequence"/>
</dbReference>
<dbReference type="RefSeq" id="WP_099150283.1">
    <property type="nucleotide sequence ID" value="NZ_PDUD01000018.1"/>
</dbReference>
<keyword evidence="1" id="KW-1133">Transmembrane helix</keyword>
<reference evidence="2 3" key="1">
    <citation type="submission" date="2017-10" db="EMBL/GenBank/DDBJ databases">
        <title>The draft genome sequence of Lewinella nigricans NBRC 102662.</title>
        <authorList>
            <person name="Wang K."/>
        </authorList>
    </citation>
    <scope>NUCLEOTIDE SEQUENCE [LARGE SCALE GENOMIC DNA]</scope>
    <source>
        <strain evidence="2 3">NBRC 102662</strain>
    </source>
</reference>
<dbReference type="PANTHER" id="PTHR40115:SF1">
    <property type="entry name" value="INNER MEMBRANE PROTEIN WITH PEPSY TM HELIX"/>
    <property type="match status" value="1"/>
</dbReference>
<evidence type="ECO:0008006" key="4">
    <source>
        <dbReference type="Google" id="ProtNLM"/>
    </source>
</evidence>
<feature type="transmembrane region" description="Helical" evidence="1">
    <location>
        <begin position="136"/>
        <end position="158"/>
    </location>
</feature>
<dbReference type="PANTHER" id="PTHR40115">
    <property type="entry name" value="INNER MEMBRANE PROTEIN WITH PEPSY TM HELIX"/>
    <property type="match status" value="1"/>
</dbReference>
<keyword evidence="3" id="KW-1185">Reference proteome</keyword>
<proteinExistence type="predicted"/>
<accession>A0A2D0ND51</accession>
<dbReference type="EMBL" id="PDUD01000018">
    <property type="protein sequence ID" value="PHN06300.1"/>
    <property type="molecule type" value="Genomic_DNA"/>
</dbReference>
<evidence type="ECO:0000313" key="2">
    <source>
        <dbReference type="EMBL" id="PHN06300.1"/>
    </source>
</evidence>
<dbReference type="AlphaFoldDB" id="A0A2D0ND51"/>
<dbReference type="Pfam" id="PF16357">
    <property type="entry name" value="PepSY_TM_like_2"/>
    <property type="match status" value="1"/>
</dbReference>
<organism evidence="2 3">
    <name type="scientific">Flavilitoribacter nigricans (strain ATCC 23147 / DSM 23189 / NBRC 102662 / NCIMB 1420 / SS-2)</name>
    <name type="common">Lewinella nigricans</name>
    <dbReference type="NCBI Taxonomy" id="1122177"/>
    <lineage>
        <taxon>Bacteria</taxon>
        <taxon>Pseudomonadati</taxon>
        <taxon>Bacteroidota</taxon>
        <taxon>Saprospiria</taxon>
        <taxon>Saprospirales</taxon>
        <taxon>Lewinellaceae</taxon>
        <taxon>Flavilitoribacter</taxon>
    </lineage>
</organism>